<proteinExistence type="predicted"/>
<gene>
    <name evidence="2" type="ORF">R1sor_009781</name>
</gene>
<comment type="caution">
    <text evidence="2">The sequence shown here is derived from an EMBL/GenBank/DDBJ whole genome shotgun (WGS) entry which is preliminary data.</text>
</comment>
<dbReference type="EMBL" id="JBJQOH010000002">
    <property type="protein sequence ID" value="KAL3695705.1"/>
    <property type="molecule type" value="Genomic_DNA"/>
</dbReference>
<reference evidence="2 3" key="1">
    <citation type="submission" date="2024-09" db="EMBL/GenBank/DDBJ databases">
        <title>Chromosome-scale assembly of Riccia sorocarpa.</title>
        <authorList>
            <person name="Paukszto L."/>
        </authorList>
    </citation>
    <scope>NUCLEOTIDE SEQUENCE [LARGE SCALE GENOMIC DNA]</scope>
    <source>
        <strain evidence="2">LP-2024</strain>
        <tissue evidence="2">Aerial parts of the thallus</tissue>
    </source>
</reference>
<sequence length="186" mass="20651">MDPYSFSHVRSQSEGSSMTSSQGHIQHVLNIPPIPFRIPPQHFDEFVSVAVPDSQTSGKVVEEGSKDPSPAQVPVEVPKRRRRCVGGAEDLSSGPEEPQSADKRPTKRSLKTSTLQKGKKKIKREFPWSIPDTFNNSSLSLNSLSKGLAITVTPEVYHEEEKDRGFTILWPVILFGNQGTRYTLPP</sequence>
<feature type="region of interest" description="Disordered" evidence="1">
    <location>
        <begin position="1"/>
        <end position="26"/>
    </location>
</feature>
<evidence type="ECO:0000313" key="2">
    <source>
        <dbReference type="EMBL" id="KAL3695705.1"/>
    </source>
</evidence>
<accession>A0ABD3I032</accession>
<organism evidence="2 3">
    <name type="scientific">Riccia sorocarpa</name>
    <dbReference type="NCBI Taxonomy" id="122646"/>
    <lineage>
        <taxon>Eukaryota</taxon>
        <taxon>Viridiplantae</taxon>
        <taxon>Streptophyta</taxon>
        <taxon>Embryophyta</taxon>
        <taxon>Marchantiophyta</taxon>
        <taxon>Marchantiopsida</taxon>
        <taxon>Marchantiidae</taxon>
        <taxon>Marchantiales</taxon>
        <taxon>Ricciaceae</taxon>
        <taxon>Riccia</taxon>
    </lineage>
</organism>
<keyword evidence="3" id="KW-1185">Reference proteome</keyword>
<protein>
    <submittedName>
        <fullName evidence="2">Uncharacterized protein</fullName>
    </submittedName>
</protein>
<dbReference type="Proteomes" id="UP001633002">
    <property type="component" value="Unassembled WGS sequence"/>
</dbReference>
<feature type="compositionally biased region" description="Low complexity" evidence="1">
    <location>
        <begin position="12"/>
        <end position="23"/>
    </location>
</feature>
<name>A0ABD3I032_9MARC</name>
<evidence type="ECO:0000256" key="1">
    <source>
        <dbReference type="SAM" id="MobiDB-lite"/>
    </source>
</evidence>
<dbReference type="AlphaFoldDB" id="A0ABD3I032"/>
<evidence type="ECO:0000313" key="3">
    <source>
        <dbReference type="Proteomes" id="UP001633002"/>
    </source>
</evidence>
<feature type="region of interest" description="Disordered" evidence="1">
    <location>
        <begin position="55"/>
        <end position="121"/>
    </location>
</feature>